<reference evidence="1 2" key="1">
    <citation type="submission" date="2011-08" db="EMBL/GenBank/DDBJ databases">
        <authorList>
            <person name="Liu Z.J."/>
            <person name="Shi F.L."/>
            <person name="Lu J.Q."/>
            <person name="Li M."/>
            <person name="Wang Z.L."/>
        </authorList>
    </citation>
    <scope>NUCLEOTIDE SEQUENCE [LARGE SCALE GENOMIC DNA]</scope>
    <source>
        <strain evidence="1 2">USNM 41457</strain>
    </source>
</reference>
<dbReference type="VEuPathDB" id="MicrosporidiaDB:EDEG_04026"/>
<protein>
    <submittedName>
        <fullName evidence="1">Uncharacterized protein</fullName>
    </submittedName>
</protein>
<dbReference type="HOGENOM" id="CLU_2236562_0_0_1"/>
<comment type="caution">
    <text evidence="1">The sequence shown here is derived from an EMBL/GenBank/DDBJ whole genome shotgun (WGS) entry which is preliminary data.</text>
</comment>
<evidence type="ECO:0000313" key="1">
    <source>
        <dbReference type="EMBL" id="EJW01305.1"/>
    </source>
</evidence>
<dbReference type="EMBL" id="AFBI03000195">
    <property type="protein sequence ID" value="EJW01305.1"/>
    <property type="molecule type" value="Genomic_DNA"/>
</dbReference>
<dbReference type="AlphaFoldDB" id="J9DFC4"/>
<evidence type="ECO:0000313" key="2">
    <source>
        <dbReference type="Proteomes" id="UP000003163"/>
    </source>
</evidence>
<dbReference type="InParanoid" id="J9DFC4"/>
<dbReference type="Proteomes" id="UP000003163">
    <property type="component" value="Unassembled WGS sequence"/>
</dbReference>
<accession>J9DFC4</accession>
<reference evidence="2" key="2">
    <citation type="submission" date="2015-07" db="EMBL/GenBank/DDBJ databases">
        <title>Contrasting host-pathogen interactions and genome evolution in two generalist and specialist microsporidian pathogens of mosquitoes.</title>
        <authorList>
            <consortium name="The Broad Institute Genomics Platform"/>
            <consortium name="The Broad Institute Genome Sequencing Center for Infectious Disease"/>
            <person name="Cuomo C.A."/>
            <person name="Sanscrainte N.D."/>
            <person name="Goldberg J.M."/>
            <person name="Heiman D."/>
            <person name="Young S."/>
            <person name="Zeng Q."/>
            <person name="Becnel J.J."/>
            <person name="Birren B.W."/>
        </authorList>
    </citation>
    <scope>NUCLEOTIDE SEQUENCE [LARGE SCALE GENOMIC DNA]</scope>
    <source>
        <strain evidence="2">USNM 41457</strain>
    </source>
</reference>
<keyword evidence="2" id="KW-1185">Reference proteome</keyword>
<sequence>MESKTENKKVKTLITTNIYYHKFIVLNKYPPEKNKKLKTFYLMDYKYNKDINNVTNKNLRFMPTGSRNGKAGSKHVKVVNTTNHCSLLTEYFKKGRIPMFHHSTP</sequence>
<proteinExistence type="predicted"/>
<organism evidence="1 2">
    <name type="scientific">Edhazardia aedis (strain USNM 41457)</name>
    <name type="common">Microsporidian parasite</name>
    <dbReference type="NCBI Taxonomy" id="1003232"/>
    <lineage>
        <taxon>Eukaryota</taxon>
        <taxon>Fungi</taxon>
        <taxon>Fungi incertae sedis</taxon>
        <taxon>Microsporidia</taxon>
        <taxon>Edhazardia</taxon>
    </lineage>
</organism>
<name>J9DFC4_EDHAE</name>
<gene>
    <name evidence="1" type="ORF">EDEG_04026</name>
</gene>